<dbReference type="EMBL" id="JAVFCB010000009">
    <property type="protein sequence ID" value="MDQ4215174.1"/>
    <property type="molecule type" value="Genomic_DNA"/>
</dbReference>
<comment type="caution">
    <text evidence="6">The sequence shown here is derived from an EMBL/GenBank/DDBJ whole genome shotgun (WGS) entry which is preliminary data.</text>
</comment>
<proteinExistence type="inferred from homology"/>
<dbReference type="InterPro" id="IPR050095">
    <property type="entry name" value="ECF_ABC_transporter_ATP-bd"/>
</dbReference>
<dbReference type="Proteomes" id="UP001230289">
    <property type="component" value="Unassembled WGS sequence"/>
</dbReference>
<dbReference type="Gene3D" id="3.40.50.300">
    <property type="entry name" value="P-loop containing nucleotide triphosphate hydrolases"/>
    <property type="match status" value="1"/>
</dbReference>
<reference evidence="6 7" key="1">
    <citation type="submission" date="2023-08" db="EMBL/GenBank/DDBJ databases">
        <title>Microbacterium sp. nov., isolated from a waste landfill.</title>
        <authorList>
            <person name="Wen W."/>
        </authorList>
    </citation>
    <scope>NUCLEOTIDE SEQUENCE [LARGE SCALE GENOMIC DNA]</scope>
    <source>
        <strain evidence="6 7">ASV81</strain>
    </source>
</reference>
<dbReference type="CDD" id="cd03225">
    <property type="entry name" value="ABC_cobalt_CbiO_domain1"/>
    <property type="match status" value="1"/>
</dbReference>
<keyword evidence="3" id="KW-0547">Nucleotide-binding</keyword>
<dbReference type="Pfam" id="PF00005">
    <property type="entry name" value="ABC_tran"/>
    <property type="match status" value="1"/>
</dbReference>
<evidence type="ECO:0000259" key="5">
    <source>
        <dbReference type="PROSITE" id="PS50893"/>
    </source>
</evidence>
<accession>A0ABU0XJ54</accession>
<feature type="domain" description="ABC transporter" evidence="5">
    <location>
        <begin position="4"/>
        <end position="245"/>
    </location>
</feature>
<dbReference type="InterPro" id="IPR003439">
    <property type="entry name" value="ABC_transporter-like_ATP-bd"/>
</dbReference>
<sequence>MVLATLRDVRFTYAYSERPALDGLSLEWEEGKVHGVVGLNASGKSTLCALVRGIIPHFHEGELTGQVQILGKDLQDWDPAELSTAIGCVFDNPFTQISGIRETVFEEIALGLENLGVPRDEIIERVRRVVEQLGIERLVDKNPNGLSGGQRQKVAFASIIAMDADVVVIDEPTSQLDPESSEEVFEIIHGLKDRGKSIVLVEHKIDLLAAYADTVTVMHGGRAAMSGPTREVLGSAELRSYGVRPPEVAELAGLLQEDGRGIGIMPMTRDEAAHAVASRIEEVSRAH</sequence>
<evidence type="ECO:0000256" key="3">
    <source>
        <dbReference type="ARBA" id="ARBA00022741"/>
    </source>
</evidence>
<evidence type="ECO:0000313" key="7">
    <source>
        <dbReference type="Proteomes" id="UP001230289"/>
    </source>
</evidence>
<protein>
    <submittedName>
        <fullName evidence="6">ABC transporter ATP-binding protein</fullName>
    </submittedName>
</protein>
<dbReference type="PROSITE" id="PS50893">
    <property type="entry name" value="ABC_TRANSPORTER_2"/>
    <property type="match status" value="1"/>
</dbReference>
<dbReference type="InterPro" id="IPR015856">
    <property type="entry name" value="ABC_transpr_CbiO/EcfA_su"/>
</dbReference>
<dbReference type="PANTHER" id="PTHR43553">
    <property type="entry name" value="HEAVY METAL TRANSPORTER"/>
    <property type="match status" value="1"/>
</dbReference>
<dbReference type="GO" id="GO:0005524">
    <property type="term" value="F:ATP binding"/>
    <property type="evidence" value="ECO:0007669"/>
    <property type="project" value="UniProtKB-KW"/>
</dbReference>
<dbReference type="InterPro" id="IPR003593">
    <property type="entry name" value="AAA+_ATPase"/>
</dbReference>
<name>A0ABU0XJ54_9MICO</name>
<evidence type="ECO:0000313" key="6">
    <source>
        <dbReference type="EMBL" id="MDQ4215174.1"/>
    </source>
</evidence>
<keyword evidence="7" id="KW-1185">Reference proteome</keyword>
<comment type="similarity">
    <text evidence="1">Belongs to the ABC transporter superfamily.</text>
</comment>
<dbReference type="SMART" id="SM00382">
    <property type="entry name" value="AAA"/>
    <property type="match status" value="1"/>
</dbReference>
<dbReference type="RefSeq" id="WP_308490128.1">
    <property type="nucleotide sequence ID" value="NZ_JAVFCB010000009.1"/>
</dbReference>
<dbReference type="PANTHER" id="PTHR43553:SF21">
    <property type="entry name" value="ABC TRANSPORTER ATP-BINDING PROTEIN MA_1418-RELATED"/>
    <property type="match status" value="1"/>
</dbReference>
<dbReference type="SUPFAM" id="SSF52540">
    <property type="entry name" value="P-loop containing nucleoside triphosphate hydrolases"/>
    <property type="match status" value="1"/>
</dbReference>
<gene>
    <name evidence="6" type="ORF">RBR11_14740</name>
</gene>
<dbReference type="InterPro" id="IPR017871">
    <property type="entry name" value="ABC_transporter-like_CS"/>
</dbReference>
<keyword evidence="2" id="KW-0813">Transport</keyword>
<dbReference type="InterPro" id="IPR027417">
    <property type="entry name" value="P-loop_NTPase"/>
</dbReference>
<evidence type="ECO:0000256" key="2">
    <source>
        <dbReference type="ARBA" id="ARBA00022448"/>
    </source>
</evidence>
<evidence type="ECO:0000256" key="4">
    <source>
        <dbReference type="ARBA" id="ARBA00022840"/>
    </source>
</evidence>
<evidence type="ECO:0000256" key="1">
    <source>
        <dbReference type="ARBA" id="ARBA00005417"/>
    </source>
</evidence>
<organism evidence="6 7">
    <name type="scientific">Microbacterium capsulatum</name>
    <dbReference type="NCBI Taxonomy" id="3041921"/>
    <lineage>
        <taxon>Bacteria</taxon>
        <taxon>Bacillati</taxon>
        <taxon>Actinomycetota</taxon>
        <taxon>Actinomycetes</taxon>
        <taxon>Micrococcales</taxon>
        <taxon>Microbacteriaceae</taxon>
        <taxon>Microbacterium</taxon>
    </lineage>
</organism>
<dbReference type="PROSITE" id="PS00211">
    <property type="entry name" value="ABC_TRANSPORTER_1"/>
    <property type="match status" value="1"/>
</dbReference>
<keyword evidence="4 6" id="KW-0067">ATP-binding</keyword>